<dbReference type="EMBL" id="CAKMMF010000019">
    <property type="protein sequence ID" value="CAH1211663.1"/>
    <property type="molecule type" value="Genomic_DNA"/>
</dbReference>
<dbReference type="Proteomes" id="UP000838686">
    <property type="component" value="Unassembled WGS sequence"/>
</dbReference>
<accession>A0ABM9CEC8</accession>
<feature type="transmembrane region" description="Helical" evidence="1">
    <location>
        <begin position="106"/>
        <end position="128"/>
    </location>
</feature>
<dbReference type="RefSeq" id="WP_236343782.1">
    <property type="nucleotide sequence ID" value="NZ_CAKMMF010000019.1"/>
</dbReference>
<evidence type="ECO:0000256" key="1">
    <source>
        <dbReference type="SAM" id="Phobius"/>
    </source>
</evidence>
<gene>
    <name evidence="2" type="ORF">PAECIP111893_03452</name>
</gene>
<dbReference type="InterPro" id="IPR019690">
    <property type="entry name" value="DUF2569"/>
</dbReference>
<evidence type="ECO:0000313" key="3">
    <source>
        <dbReference type="Proteomes" id="UP000838686"/>
    </source>
</evidence>
<evidence type="ECO:0008006" key="4">
    <source>
        <dbReference type="Google" id="ProtNLM"/>
    </source>
</evidence>
<keyword evidence="1" id="KW-1133">Transmembrane helix</keyword>
<feature type="transmembrane region" description="Helical" evidence="1">
    <location>
        <begin position="71"/>
        <end position="94"/>
    </location>
</feature>
<evidence type="ECO:0000313" key="2">
    <source>
        <dbReference type="EMBL" id="CAH1211663.1"/>
    </source>
</evidence>
<feature type="transmembrane region" description="Helical" evidence="1">
    <location>
        <begin position="26"/>
        <end position="51"/>
    </location>
</feature>
<name>A0ABM9CEC8_9BACL</name>
<keyword evidence="1" id="KW-0472">Membrane</keyword>
<feature type="transmembrane region" description="Helical" evidence="1">
    <location>
        <begin position="140"/>
        <end position="158"/>
    </location>
</feature>
<protein>
    <recommendedName>
        <fullName evidence="4">DUF2569 domain-containing protein</fullName>
    </recommendedName>
</protein>
<proteinExistence type="predicted"/>
<dbReference type="Pfam" id="PF10754">
    <property type="entry name" value="DUF2569"/>
    <property type="match status" value="1"/>
</dbReference>
<sequence length="169" mass="19324">MESNTQENATREPYPAPQGISGLGGWLVLVQIVLYSTFILLLLSAPAYFILITEVWEGMTSEESIHYHVLWGPMVVIHLVYMALLILLTGYILIQFYRKKAMVPRLMIIFYIAPVVFGIINLILLYQIPLALELDEGESLKAVVRDTLTCAIFIPYFIKSKRVRNTFVR</sequence>
<keyword evidence="3" id="KW-1185">Reference proteome</keyword>
<comment type="caution">
    <text evidence="2">The sequence shown here is derived from an EMBL/GenBank/DDBJ whole genome shotgun (WGS) entry which is preliminary data.</text>
</comment>
<keyword evidence="1" id="KW-0812">Transmembrane</keyword>
<reference evidence="2" key="1">
    <citation type="submission" date="2022-01" db="EMBL/GenBank/DDBJ databases">
        <authorList>
            <person name="Criscuolo A."/>
        </authorList>
    </citation>
    <scope>NUCLEOTIDE SEQUENCE</scope>
    <source>
        <strain evidence="2">CIP111893</strain>
    </source>
</reference>
<organism evidence="2 3">
    <name type="scientific">Paenibacillus plantiphilus</name>
    <dbReference type="NCBI Taxonomy" id="2905650"/>
    <lineage>
        <taxon>Bacteria</taxon>
        <taxon>Bacillati</taxon>
        <taxon>Bacillota</taxon>
        <taxon>Bacilli</taxon>
        <taxon>Bacillales</taxon>
        <taxon>Paenibacillaceae</taxon>
        <taxon>Paenibacillus</taxon>
    </lineage>
</organism>